<dbReference type="Gene3D" id="3.40.50.1470">
    <property type="entry name" value="Peptidyl-tRNA hydrolase"/>
    <property type="match status" value="1"/>
</dbReference>
<evidence type="ECO:0000256" key="1">
    <source>
        <dbReference type="ARBA" id="ARBA00013260"/>
    </source>
</evidence>
<dbReference type="Pfam" id="PF01195">
    <property type="entry name" value="Pept_tRNA_hydro"/>
    <property type="match status" value="1"/>
</dbReference>
<dbReference type="HOGENOM" id="CLU_062456_2_3_1"/>
<dbReference type="InterPro" id="IPR036416">
    <property type="entry name" value="Pept_tRNA_hydro_sf"/>
</dbReference>
<dbReference type="GeneID" id="18818951"/>
<evidence type="ECO:0000256" key="4">
    <source>
        <dbReference type="ARBA" id="ARBA00022884"/>
    </source>
</evidence>
<evidence type="ECO:0000256" key="5">
    <source>
        <dbReference type="ARBA" id="ARBA00038063"/>
    </source>
</evidence>
<keyword evidence="2" id="KW-0820">tRNA-binding</keyword>
<keyword evidence="3" id="KW-0378">Hydrolase</keyword>
<accession>F8NT31</accession>
<dbReference type="KEGG" id="sla:SERLADRAFT_465778"/>
<comment type="similarity">
    <text evidence="5">Belongs to the PTH family.</text>
</comment>
<gene>
    <name evidence="6" type="ORF">SERLADRAFT_465778</name>
</gene>
<reference evidence="6" key="1">
    <citation type="submission" date="2011-04" db="EMBL/GenBank/DDBJ databases">
        <title>Evolution of plant cell wall degrading machinery underlies the functional diversity of forest fungi.</title>
        <authorList>
            <consortium name="US DOE Joint Genome Institute (JGI-PGF)"/>
            <person name="Eastwood D.C."/>
            <person name="Floudas D."/>
            <person name="Binder M."/>
            <person name="Majcherczyk A."/>
            <person name="Schneider P."/>
            <person name="Aerts A."/>
            <person name="Asiegbu F.O."/>
            <person name="Baker S.E."/>
            <person name="Barry K."/>
            <person name="Bendiksby M."/>
            <person name="Blumentritt M."/>
            <person name="Coutinho P.M."/>
            <person name="Cullen D."/>
            <person name="Cullen D."/>
            <person name="Gathman A."/>
            <person name="Goodell B."/>
            <person name="Henrissat B."/>
            <person name="Ihrmark K."/>
            <person name="Kauserud H."/>
            <person name="Kohler A."/>
            <person name="LaButti K."/>
            <person name="Lapidus A."/>
            <person name="Lavin J.L."/>
            <person name="Lee Y.-H."/>
            <person name="Lindquist E."/>
            <person name="Lilly W."/>
            <person name="Lucas S."/>
            <person name="Morin E."/>
            <person name="Murat C."/>
            <person name="Oguiza J.A."/>
            <person name="Park J."/>
            <person name="Pisabarro A.G."/>
            <person name="Riley R."/>
            <person name="Rosling A."/>
            <person name="Salamov A."/>
            <person name="Schmidt O."/>
            <person name="Schmutz J."/>
            <person name="Skrede I."/>
            <person name="Stenlid J."/>
            <person name="Wiebenga A."/>
            <person name="Xie X."/>
            <person name="Kues U."/>
            <person name="Hibbett D.S."/>
            <person name="Hoffmeister D."/>
            <person name="Hogberg N."/>
            <person name="Martin F."/>
            <person name="Grigoriev I.V."/>
            <person name="Watkinson S.C."/>
        </authorList>
    </citation>
    <scope>NUCLEOTIDE SEQUENCE</scope>
    <source>
        <strain evidence="6">S7.9</strain>
    </source>
</reference>
<dbReference type="EMBL" id="GL945433">
    <property type="protein sequence ID" value="EGO25504.1"/>
    <property type="molecule type" value="Genomic_DNA"/>
</dbReference>
<proteinExistence type="inferred from homology"/>
<dbReference type="InterPro" id="IPR001328">
    <property type="entry name" value="Pept_tRNA_hydro"/>
</dbReference>
<dbReference type="PANTHER" id="PTHR17224">
    <property type="entry name" value="PEPTIDYL-TRNA HYDROLASE"/>
    <property type="match status" value="1"/>
</dbReference>
<dbReference type="AlphaFoldDB" id="F8NT31"/>
<dbReference type="PANTHER" id="PTHR17224:SF1">
    <property type="entry name" value="PEPTIDYL-TRNA HYDROLASE"/>
    <property type="match status" value="1"/>
</dbReference>
<dbReference type="SUPFAM" id="SSF53178">
    <property type="entry name" value="Peptidyl-tRNA hydrolase-like"/>
    <property type="match status" value="1"/>
</dbReference>
<evidence type="ECO:0000256" key="3">
    <source>
        <dbReference type="ARBA" id="ARBA00022801"/>
    </source>
</evidence>
<dbReference type="GO" id="GO:0004045">
    <property type="term" value="F:peptidyl-tRNA hydrolase activity"/>
    <property type="evidence" value="ECO:0007669"/>
    <property type="project" value="UniProtKB-EC"/>
</dbReference>
<dbReference type="RefSeq" id="XP_007317626.1">
    <property type="nucleotide sequence ID" value="XM_007317564.1"/>
</dbReference>
<evidence type="ECO:0000313" key="6">
    <source>
        <dbReference type="EMBL" id="EGO25504.1"/>
    </source>
</evidence>
<organism>
    <name type="scientific">Serpula lacrymans var. lacrymans (strain S7.9)</name>
    <name type="common">Dry rot fungus</name>
    <dbReference type="NCBI Taxonomy" id="578457"/>
    <lineage>
        <taxon>Eukaryota</taxon>
        <taxon>Fungi</taxon>
        <taxon>Dikarya</taxon>
        <taxon>Basidiomycota</taxon>
        <taxon>Agaricomycotina</taxon>
        <taxon>Agaricomycetes</taxon>
        <taxon>Agaricomycetidae</taxon>
        <taxon>Boletales</taxon>
        <taxon>Coniophorineae</taxon>
        <taxon>Serpulaceae</taxon>
        <taxon>Serpula</taxon>
    </lineage>
</organism>
<keyword evidence="4" id="KW-0694">RNA-binding</keyword>
<dbReference type="NCBIfam" id="TIGR00447">
    <property type="entry name" value="pth"/>
    <property type="match status" value="1"/>
</dbReference>
<name>F8NT31_SERL9</name>
<dbReference type="InterPro" id="IPR018171">
    <property type="entry name" value="Pept_tRNA_hydro_CS"/>
</dbReference>
<evidence type="ECO:0000256" key="2">
    <source>
        <dbReference type="ARBA" id="ARBA00022555"/>
    </source>
</evidence>
<dbReference type="PROSITE" id="PS01196">
    <property type="entry name" value="PEPT_TRNA_HYDROL_2"/>
    <property type="match status" value="1"/>
</dbReference>
<dbReference type="EC" id="3.1.1.29" evidence="1"/>
<dbReference type="OrthoDB" id="1711136at2759"/>
<dbReference type="Proteomes" id="UP000008064">
    <property type="component" value="Unassembled WGS sequence"/>
</dbReference>
<protein>
    <recommendedName>
        <fullName evidence="1">peptidyl-tRNA hydrolase</fullName>
        <ecNumber evidence="1">3.1.1.29</ecNumber>
    </recommendedName>
</protein>
<dbReference type="GO" id="GO:0000049">
    <property type="term" value="F:tRNA binding"/>
    <property type="evidence" value="ECO:0007669"/>
    <property type="project" value="UniProtKB-KW"/>
</dbReference>
<sequence length="187" mass="19931">MSAVSLLVVGLGNLPFPLTRHSVGHLIVDALALRLGVSMTTDRTIGGYSAHTAIPLGETLASMTLYKPKPLMNVTGSAVVSALRKTVKSPSAMVVIHDSLSHRPKTISPKYGGSANGHNGVRSLISALGGEMDFHRLRIGIGRDGGDVAEYVLGELSFEEKQFWRDSGRGVDLVLKEIEKIASRTLS</sequence>